<keyword evidence="2" id="KW-1185">Reference proteome</keyword>
<name>A0ABV6R5F1_9CAUL</name>
<dbReference type="RefSeq" id="WP_376836220.1">
    <property type="nucleotide sequence ID" value="NZ_JBHLSW010000007.1"/>
</dbReference>
<dbReference type="Proteomes" id="UP001589906">
    <property type="component" value="Unassembled WGS sequence"/>
</dbReference>
<organism evidence="1 2">
    <name type="scientific">Brevundimonas balnearis</name>
    <dbReference type="NCBI Taxonomy" id="1572858"/>
    <lineage>
        <taxon>Bacteria</taxon>
        <taxon>Pseudomonadati</taxon>
        <taxon>Pseudomonadota</taxon>
        <taxon>Alphaproteobacteria</taxon>
        <taxon>Caulobacterales</taxon>
        <taxon>Caulobacteraceae</taxon>
        <taxon>Brevundimonas</taxon>
    </lineage>
</organism>
<reference evidence="1 2" key="1">
    <citation type="submission" date="2024-09" db="EMBL/GenBank/DDBJ databases">
        <authorList>
            <person name="Sun Q."/>
            <person name="Mori K."/>
        </authorList>
    </citation>
    <scope>NUCLEOTIDE SEQUENCE [LARGE SCALE GENOMIC DNA]</scope>
    <source>
        <strain evidence="1 2">NCAIM B.02621</strain>
    </source>
</reference>
<sequence>MKRQMVAILGGLALGGCVSVDVERGEARGPAGCAAGLSPTPVAHLYFGRFIGASLGVSDADWQDFVDREITPRFPNGLSVTDVSGQWRGPDGVIVREPSKAVMIILTEAETEQASLDAIRAAYVERFDQDAVMLIQQTACVGF</sequence>
<accession>A0ABV6R5F1</accession>
<evidence type="ECO:0000313" key="2">
    <source>
        <dbReference type="Proteomes" id="UP001589906"/>
    </source>
</evidence>
<proteinExistence type="predicted"/>
<dbReference type="EMBL" id="JBHLSW010000007">
    <property type="protein sequence ID" value="MFC0634207.1"/>
    <property type="molecule type" value="Genomic_DNA"/>
</dbReference>
<gene>
    <name evidence="1" type="ORF">ACFFGE_10000</name>
</gene>
<dbReference type="InterPro" id="IPR021957">
    <property type="entry name" value="DUF3574"/>
</dbReference>
<protein>
    <submittedName>
        <fullName evidence="1">DUF3574 domain-containing protein</fullName>
    </submittedName>
</protein>
<evidence type="ECO:0000313" key="1">
    <source>
        <dbReference type="EMBL" id="MFC0634207.1"/>
    </source>
</evidence>
<dbReference type="PROSITE" id="PS51257">
    <property type="entry name" value="PROKAR_LIPOPROTEIN"/>
    <property type="match status" value="1"/>
</dbReference>
<dbReference type="Pfam" id="PF12098">
    <property type="entry name" value="DUF3574"/>
    <property type="match status" value="1"/>
</dbReference>
<comment type="caution">
    <text evidence="1">The sequence shown here is derived from an EMBL/GenBank/DDBJ whole genome shotgun (WGS) entry which is preliminary data.</text>
</comment>